<keyword evidence="1" id="KW-1133">Transmembrane helix</keyword>
<comment type="caution">
    <text evidence="2">The sequence shown here is derived from an EMBL/GenBank/DDBJ whole genome shotgun (WGS) entry which is preliminary data.</text>
</comment>
<dbReference type="EMBL" id="BARW01015888">
    <property type="protein sequence ID" value="GAJ00052.1"/>
    <property type="molecule type" value="Genomic_DNA"/>
</dbReference>
<feature type="transmembrane region" description="Helical" evidence="1">
    <location>
        <begin position="86"/>
        <end position="109"/>
    </location>
</feature>
<evidence type="ECO:0000256" key="1">
    <source>
        <dbReference type="SAM" id="Phobius"/>
    </source>
</evidence>
<keyword evidence="1" id="KW-0472">Membrane</keyword>
<accession>X1U8X9</accession>
<sequence length="116" mass="13028">SGWMALLDEQPDENASPEAYIEWIDQISAIIDNELLLLEPRIERLNAERSHLESQYSQASKNSLGLSPNITVEELRNIPPIRLRPIGNLVLIGGIIGFSSWILLQLAIISRSKPEQ</sequence>
<gene>
    <name evidence="2" type="ORF">S12H4_27788</name>
</gene>
<keyword evidence="1" id="KW-0812">Transmembrane</keyword>
<dbReference type="AlphaFoldDB" id="X1U8X9"/>
<name>X1U8X9_9ZZZZ</name>
<reference evidence="2" key="1">
    <citation type="journal article" date="2014" name="Front. Microbiol.">
        <title>High frequency of phylogenetically diverse reductive dehalogenase-homologous genes in deep subseafloor sedimentary metagenomes.</title>
        <authorList>
            <person name="Kawai M."/>
            <person name="Futagami T."/>
            <person name="Toyoda A."/>
            <person name="Takaki Y."/>
            <person name="Nishi S."/>
            <person name="Hori S."/>
            <person name="Arai W."/>
            <person name="Tsubouchi T."/>
            <person name="Morono Y."/>
            <person name="Uchiyama I."/>
            <person name="Ito T."/>
            <person name="Fujiyama A."/>
            <person name="Inagaki F."/>
            <person name="Takami H."/>
        </authorList>
    </citation>
    <scope>NUCLEOTIDE SEQUENCE</scope>
    <source>
        <strain evidence="2">Expedition CK06-06</strain>
    </source>
</reference>
<proteinExistence type="predicted"/>
<protein>
    <submittedName>
        <fullName evidence="2">Uncharacterized protein</fullName>
    </submittedName>
</protein>
<feature type="non-terminal residue" evidence="2">
    <location>
        <position position="1"/>
    </location>
</feature>
<organism evidence="2">
    <name type="scientific">marine sediment metagenome</name>
    <dbReference type="NCBI Taxonomy" id="412755"/>
    <lineage>
        <taxon>unclassified sequences</taxon>
        <taxon>metagenomes</taxon>
        <taxon>ecological metagenomes</taxon>
    </lineage>
</organism>
<evidence type="ECO:0000313" key="2">
    <source>
        <dbReference type="EMBL" id="GAJ00052.1"/>
    </source>
</evidence>